<comment type="caution">
    <text evidence="1">The sequence shown here is derived from an EMBL/GenBank/DDBJ whole genome shotgun (WGS) entry which is preliminary data.</text>
</comment>
<dbReference type="Proteomes" id="UP000652176">
    <property type="component" value="Unassembled WGS sequence"/>
</dbReference>
<evidence type="ECO:0000313" key="1">
    <source>
        <dbReference type="EMBL" id="MBD9355929.1"/>
    </source>
</evidence>
<protein>
    <submittedName>
        <fullName evidence="1">Uncharacterized protein</fullName>
    </submittedName>
</protein>
<keyword evidence="2" id="KW-1185">Reference proteome</keyword>
<dbReference type="EMBL" id="JACXSS010000001">
    <property type="protein sequence ID" value="MBD9355929.1"/>
    <property type="molecule type" value="Genomic_DNA"/>
</dbReference>
<sequence length="303" mass="33385">MEACNDTDSRRQSGPVMTTLLPQQIAPVDTQQRTLTDAYLLERIDALQAYFLDLRVTVDALLAAQLPAAAGKAYPYGRCEEITRELYALLSTRLRQPETPIEQVLRGFMAQGGIVRSIWGVLREQYFQNALQFGGLYVDVANDTVDVNKPPVEILPLAASGMTAVRDLAHFRRTAESYWGATIYANHLLPSLAPLLPMVSVSPGRLQAGLQSACDYMIALMCLDSFEQAEAWLRDGPALPDEEAAKLLADTPADLRPWTAQGLNESIIACRRARIAHCAADAQWRQARVLDYLRSLRGPSVAG</sequence>
<reference evidence="1 2" key="1">
    <citation type="submission" date="2020-09" db="EMBL/GenBank/DDBJ databases">
        <title>Methylomonas albis sp. nov. and Methylomonas fluvii sp. nov.: Two cold-adapted methanotrophs from the River Elbe and an amended description of Methylovulum psychrotolerans strain Eb1.</title>
        <authorList>
            <person name="Bussmann I.K."/>
            <person name="Klings K.-W."/>
            <person name="Warnstedt J."/>
            <person name="Hoppert M."/>
            <person name="Saborowski A."/>
            <person name="Horn F."/>
            <person name="Liebner S."/>
        </authorList>
    </citation>
    <scope>NUCLEOTIDE SEQUENCE [LARGE SCALE GENOMIC DNA]</scope>
    <source>
        <strain evidence="1 2">EbA</strain>
    </source>
</reference>
<organism evidence="1 2">
    <name type="scientific">Methylomonas albis</name>
    <dbReference type="NCBI Taxonomy" id="1854563"/>
    <lineage>
        <taxon>Bacteria</taxon>
        <taxon>Pseudomonadati</taxon>
        <taxon>Pseudomonadota</taxon>
        <taxon>Gammaproteobacteria</taxon>
        <taxon>Methylococcales</taxon>
        <taxon>Methylococcaceae</taxon>
        <taxon>Methylomonas</taxon>
    </lineage>
</organism>
<name>A0ABR9D135_9GAMM</name>
<gene>
    <name evidence="1" type="ORF">IE877_08525</name>
</gene>
<accession>A0ABR9D135</accession>
<evidence type="ECO:0000313" key="2">
    <source>
        <dbReference type="Proteomes" id="UP000652176"/>
    </source>
</evidence>
<proteinExistence type="predicted"/>